<accession>A0A917ECD0</accession>
<dbReference type="Pfam" id="PF00578">
    <property type="entry name" value="AhpC-TSA"/>
    <property type="match status" value="1"/>
</dbReference>
<comment type="caution">
    <text evidence="8">The sequence shown here is derived from an EMBL/GenBank/DDBJ whole genome shotgun (WGS) entry which is preliminary data.</text>
</comment>
<dbReference type="GO" id="GO:0016209">
    <property type="term" value="F:antioxidant activity"/>
    <property type="evidence" value="ECO:0007669"/>
    <property type="project" value="InterPro"/>
</dbReference>
<dbReference type="Pfam" id="PF18962">
    <property type="entry name" value="Por_Secre_tail"/>
    <property type="match status" value="1"/>
</dbReference>
<dbReference type="Gene3D" id="3.40.30.10">
    <property type="entry name" value="Glutaredoxin"/>
    <property type="match status" value="1"/>
</dbReference>
<keyword evidence="5" id="KW-0676">Redox-active center</keyword>
<dbReference type="InterPro" id="IPR000866">
    <property type="entry name" value="AhpC/TSA"/>
</dbReference>
<proteinExistence type="predicted"/>
<keyword evidence="9" id="KW-1185">Reference proteome</keyword>
<dbReference type="SUPFAM" id="SSF52833">
    <property type="entry name" value="Thioredoxin-like"/>
    <property type="match status" value="1"/>
</dbReference>
<evidence type="ECO:0000313" key="9">
    <source>
        <dbReference type="Proteomes" id="UP000599688"/>
    </source>
</evidence>
<organism evidence="8 9">
    <name type="scientific">Psychroflexus salis</name>
    <dbReference type="NCBI Taxonomy" id="1526574"/>
    <lineage>
        <taxon>Bacteria</taxon>
        <taxon>Pseudomonadati</taxon>
        <taxon>Bacteroidota</taxon>
        <taxon>Flavobacteriia</taxon>
        <taxon>Flavobacteriales</taxon>
        <taxon>Flavobacteriaceae</taxon>
        <taxon>Psychroflexus</taxon>
    </lineage>
</organism>
<evidence type="ECO:0000259" key="7">
    <source>
        <dbReference type="PROSITE" id="PS51352"/>
    </source>
</evidence>
<dbReference type="PROSITE" id="PS51352">
    <property type="entry name" value="THIOREDOXIN_2"/>
    <property type="match status" value="1"/>
</dbReference>
<dbReference type="PANTHER" id="PTHR42852:SF6">
    <property type="entry name" value="THIOL:DISULFIDE INTERCHANGE PROTEIN DSBE"/>
    <property type="match status" value="1"/>
</dbReference>
<evidence type="ECO:0000256" key="2">
    <source>
        <dbReference type="ARBA" id="ARBA00022729"/>
    </source>
</evidence>
<feature type="chain" id="PRO_5037930952" description="Thioredoxin domain-containing protein" evidence="6">
    <location>
        <begin position="22"/>
        <end position="469"/>
    </location>
</feature>
<gene>
    <name evidence="8" type="ORF">GCM10010831_21900</name>
</gene>
<dbReference type="CDD" id="cd02966">
    <property type="entry name" value="TlpA_like_family"/>
    <property type="match status" value="1"/>
</dbReference>
<feature type="signal peptide" evidence="6">
    <location>
        <begin position="1"/>
        <end position="21"/>
    </location>
</feature>
<dbReference type="InterPro" id="IPR050553">
    <property type="entry name" value="Thioredoxin_ResA/DsbE_sf"/>
</dbReference>
<evidence type="ECO:0000256" key="4">
    <source>
        <dbReference type="ARBA" id="ARBA00023157"/>
    </source>
</evidence>
<keyword evidence="4" id="KW-1015">Disulfide bond</keyword>
<dbReference type="PANTHER" id="PTHR42852">
    <property type="entry name" value="THIOL:DISULFIDE INTERCHANGE PROTEIN DSBE"/>
    <property type="match status" value="1"/>
</dbReference>
<keyword evidence="2 6" id="KW-0732">Signal</keyword>
<keyword evidence="3" id="KW-0201">Cytochrome c-type biogenesis</keyword>
<sequence>MKLKLLILCLSFFCLKGFTQIADGSVAPNFTATDLDGNSHTLQDYLDDGKTVILNISATWCGPCWNYKQTGALSDIHYAYGEDASDEVVVLYIEGDAATTTADLYGNGSNTIGDWVTTTPFPIIDNAAIANQYQISYYPTVYRICPDGFVTETGQLTSTAWDSNINANCGPLTGVDELAGINVNDAILCEDSVATDMDIELTNFGNNTMTSVQIDVNNGGNVQTFTETVSISKFGRTSVSIDPVLDASQDFTFEISSVNGNTVTASDLSSDMPALGAAEEFETTLVELDILLDNYPDETTWEITDSSGSVVHSGGPYNNQQGQLIQESLNLDVEDCYTFAIFDAFGDGICCAWGTGSYSLKTSDGDIIASGGDFGSEESKTYKNYINLSVEDFGVYNFKMYPNPTNGELNLQANENFDFEVYTLQGKKVYQQEASANFYHTNLSELQSGIYLLKVNIDGISKTQKLIIK</sequence>
<dbReference type="GO" id="GO:0016491">
    <property type="term" value="F:oxidoreductase activity"/>
    <property type="evidence" value="ECO:0007669"/>
    <property type="project" value="InterPro"/>
</dbReference>
<evidence type="ECO:0000256" key="5">
    <source>
        <dbReference type="ARBA" id="ARBA00023284"/>
    </source>
</evidence>
<evidence type="ECO:0000256" key="6">
    <source>
        <dbReference type="SAM" id="SignalP"/>
    </source>
</evidence>
<evidence type="ECO:0000313" key="8">
    <source>
        <dbReference type="EMBL" id="GGE20435.1"/>
    </source>
</evidence>
<reference evidence="8 9" key="1">
    <citation type="journal article" date="2014" name="Int. J. Syst. Evol. Microbiol.">
        <title>Complete genome sequence of Corynebacterium casei LMG S-19264T (=DSM 44701T), isolated from a smear-ripened cheese.</title>
        <authorList>
            <consortium name="US DOE Joint Genome Institute (JGI-PGF)"/>
            <person name="Walter F."/>
            <person name="Albersmeier A."/>
            <person name="Kalinowski J."/>
            <person name="Ruckert C."/>
        </authorList>
    </citation>
    <scope>NUCLEOTIDE SEQUENCE [LARGE SCALE GENOMIC DNA]</scope>
    <source>
        <strain evidence="8 9">CGMCC 1.12925</strain>
    </source>
</reference>
<dbReference type="EMBL" id="BMGL01000013">
    <property type="protein sequence ID" value="GGE20435.1"/>
    <property type="molecule type" value="Genomic_DNA"/>
</dbReference>
<protein>
    <recommendedName>
        <fullName evidence="7">Thioredoxin domain-containing protein</fullName>
    </recommendedName>
</protein>
<dbReference type="InterPro" id="IPR036249">
    <property type="entry name" value="Thioredoxin-like_sf"/>
</dbReference>
<dbReference type="InterPro" id="IPR013766">
    <property type="entry name" value="Thioredoxin_domain"/>
</dbReference>
<feature type="domain" description="Thioredoxin" evidence="7">
    <location>
        <begin position="21"/>
        <end position="180"/>
    </location>
</feature>
<evidence type="ECO:0000256" key="1">
    <source>
        <dbReference type="ARBA" id="ARBA00004196"/>
    </source>
</evidence>
<name>A0A917ECD0_9FLAO</name>
<dbReference type="InterPro" id="IPR026444">
    <property type="entry name" value="Secre_tail"/>
</dbReference>
<comment type="subcellular location">
    <subcellularLocation>
        <location evidence="1">Cell envelope</location>
    </subcellularLocation>
</comment>
<dbReference type="GO" id="GO:0017004">
    <property type="term" value="P:cytochrome complex assembly"/>
    <property type="evidence" value="ECO:0007669"/>
    <property type="project" value="UniProtKB-KW"/>
</dbReference>
<dbReference type="GO" id="GO:0030313">
    <property type="term" value="C:cell envelope"/>
    <property type="evidence" value="ECO:0007669"/>
    <property type="project" value="UniProtKB-SubCell"/>
</dbReference>
<evidence type="ECO:0000256" key="3">
    <source>
        <dbReference type="ARBA" id="ARBA00022748"/>
    </source>
</evidence>
<dbReference type="Proteomes" id="UP000599688">
    <property type="component" value="Unassembled WGS sequence"/>
</dbReference>
<dbReference type="RefSeq" id="WP_188406907.1">
    <property type="nucleotide sequence ID" value="NZ_BMGL01000013.1"/>
</dbReference>
<dbReference type="AlphaFoldDB" id="A0A917ECD0"/>
<dbReference type="NCBIfam" id="TIGR04183">
    <property type="entry name" value="Por_Secre_tail"/>
    <property type="match status" value="1"/>
</dbReference>